<sequence length="137" mass="14881">MADHAGYNQPIIDEFRANGGTVEHFGRGLVLLHHIGAKSGEERVSPVAAVKTGDGEWLVAGSKAGAPEHPAWYHNLLAHPDVTIETPDDGDVSVHVTDLKGADHDAAWQLFTGRNPGFLDYQSKTSRVIPVLRLTRR</sequence>
<comment type="catalytic activity">
    <reaction evidence="2">
        <text>oxidized coenzyme F420-(gamma-L-Glu)(n) + a quinol + H(+) = reduced coenzyme F420-(gamma-L-Glu)(n) + a quinone</text>
        <dbReference type="Rhea" id="RHEA:39663"/>
        <dbReference type="Rhea" id="RHEA-COMP:12939"/>
        <dbReference type="Rhea" id="RHEA-COMP:14378"/>
        <dbReference type="ChEBI" id="CHEBI:15378"/>
        <dbReference type="ChEBI" id="CHEBI:24646"/>
        <dbReference type="ChEBI" id="CHEBI:132124"/>
        <dbReference type="ChEBI" id="CHEBI:133980"/>
        <dbReference type="ChEBI" id="CHEBI:139511"/>
    </reaction>
</comment>
<dbReference type="Pfam" id="PF04075">
    <property type="entry name" value="F420H2_quin_red"/>
    <property type="match status" value="1"/>
</dbReference>
<dbReference type="KEGG" id="huw:FPZ11_07340"/>
<dbReference type="GO" id="GO:0070967">
    <property type="term" value="F:coenzyme F420 binding"/>
    <property type="evidence" value="ECO:0007669"/>
    <property type="project" value="TreeGrafter"/>
</dbReference>
<evidence type="ECO:0000256" key="2">
    <source>
        <dbReference type="ARBA" id="ARBA00049106"/>
    </source>
</evidence>
<dbReference type="OrthoDB" id="8225825at2"/>
<proteinExistence type="inferred from homology"/>
<reference evidence="3 4" key="1">
    <citation type="submission" date="2019-07" db="EMBL/GenBank/DDBJ databases">
        <title>Full genome sequence of Humibacter sp. WJ7-1.</title>
        <authorList>
            <person name="Im W.-T."/>
        </authorList>
    </citation>
    <scope>NUCLEOTIDE SEQUENCE [LARGE SCALE GENOMIC DNA]</scope>
    <source>
        <strain evidence="3 4">WJ7-1</strain>
    </source>
</reference>
<dbReference type="GO" id="GO:0005886">
    <property type="term" value="C:plasma membrane"/>
    <property type="evidence" value="ECO:0007669"/>
    <property type="project" value="TreeGrafter"/>
</dbReference>
<dbReference type="PANTHER" id="PTHR39428:SF1">
    <property type="entry name" value="F420H(2)-DEPENDENT QUINONE REDUCTASE RV1261C"/>
    <property type="match status" value="1"/>
</dbReference>
<dbReference type="Gene3D" id="2.30.110.10">
    <property type="entry name" value="Electron Transport, Fmn-binding Protein, Chain A"/>
    <property type="match status" value="1"/>
</dbReference>
<organism evidence="3 4">
    <name type="scientific">Humibacter ginsenosidimutans</name>
    <dbReference type="NCBI Taxonomy" id="2599293"/>
    <lineage>
        <taxon>Bacteria</taxon>
        <taxon>Bacillati</taxon>
        <taxon>Actinomycetota</taxon>
        <taxon>Actinomycetes</taxon>
        <taxon>Micrococcales</taxon>
        <taxon>Microbacteriaceae</taxon>
        <taxon>Humibacter</taxon>
    </lineage>
</organism>
<evidence type="ECO:0000313" key="3">
    <source>
        <dbReference type="EMBL" id="QDZ14595.1"/>
    </source>
</evidence>
<dbReference type="RefSeq" id="WP_146319653.1">
    <property type="nucleotide sequence ID" value="NZ_CP042305.1"/>
</dbReference>
<dbReference type="InterPro" id="IPR004378">
    <property type="entry name" value="F420H2_quin_Rdtase"/>
</dbReference>
<comment type="similarity">
    <text evidence="1">Belongs to the F420H(2)-dependent quinone reductase family.</text>
</comment>
<dbReference type="GO" id="GO:0016491">
    <property type="term" value="F:oxidoreductase activity"/>
    <property type="evidence" value="ECO:0007669"/>
    <property type="project" value="InterPro"/>
</dbReference>
<evidence type="ECO:0000313" key="4">
    <source>
        <dbReference type="Proteomes" id="UP000320216"/>
    </source>
</evidence>
<dbReference type="PANTHER" id="PTHR39428">
    <property type="entry name" value="F420H(2)-DEPENDENT QUINONE REDUCTASE RV1261C"/>
    <property type="match status" value="1"/>
</dbReference>
<name>A0A5B8M491_9MICO</name>
<accession>A0A5B8M491</accession>
<dbReference type="AlphaFoldDB" id="A0A5B8M491"/>
<dbReference type="NCBIfam" id="TIGR00026">
    <property type="entry name" value="hi_GC_TIGR00026"/>
    <property type="match status" value="1"/>
</dbReference>
<dbReference type="EMBL" id="CP042305">
    <property type="protein sequence ID" value="QDZ14595.1"/>
    <property type="molecule type" value="Genomic_DNA"/>
</dbReference>
<protein>
    <submittedName>
        <fullName evidence="3">Nitroreductase family deazaflavin-dependent oxidoreductase</fullName>
    </submittedName>
</protein>
<dbReference type="InterPro" id="IPR012349">
    <property type="entry name" value="Split_barrel_FMN-bd"/>
</dbReference>
<evidence type="ECO:0000256" key="1">
    <source>
        <dbReference type="ARBA" id="ARBA00008710"/>
    </source>
</evidence>
<dbReference type="Proteomes" id="UP000320216">
    <property type="component" value="Chromosome"/>
</dbReference>
<keyword evidence="4" id="KW-1185">Reference proteome</keyword>
<gene>
    <name evidence="3" type="ORF">FPZ11_07340</name>
</gene>